<dbReference type="InterPro" id="IPR012340">
    <property type="entry name" value="NA-bd_OB-fold"/>
</dbReference>
<comment type="similarity">
    <text evidence="4">Belongs to the RecO family.</text>
</comment>
<dbReference type="GO" id="GO:0006302">
    <property type="term" value="P:double-strand break repair"/>
    <property type="evidence" value="ECO:0007669"/>
    <property type="project" value="TreeGrafter"/>
</dbReference>
<keyword evidence="3 4" id="KW-0234">DNA repair</keyword>
<dbReference type="PANTHER" id="PTHR33991:SF1">
    <property type="entry name" value="DNA REPAIR PROTEIN RECO"/>
    <property type="match status" value="1"/>
</dbReference>
<dbReference type="InterPro" id="IPR003717">
    <property type="entry name" value="RecO"/>
</dbReference>
<dbReference type="Pfam" id="PF11967">
    <property type="entry name" value="RecO_N"/>
    <property type="match status" value="1"/>
</dbReference>
<dbReference type="SUPFAM" id="SSF50249">
    <property type="entry name" value="Nucleic acid-binding proteins"/>
    <property type="match status" value="1"/>
</dbReference>
<dbReference type="RefSeq" id="WP_087938733.1">
    <property type="nucleotide sequence ID" value="NZ_FNAC01000011.1"/>
</dbReference>
<dbReference type="AlphaFoldDB" id="A0A1G6R4K8"/>
<comment type="function">
    <text evidence="4">Involved in DNA repair and RecF pathway recombination.</text>
</comment>
<keyword evidence="2 4" id="KW-0233">DNA recombination</keyword>
<dbReference type="GO" id="GO:0043590">
    <property type="term" value="C:bacterial nucleoid"/>
    <property type="evidence" value="ECO:0007669"/>
    <property type="project" value="TreeGrafter"/>
</dbReference>
<keyword evidence="1 4" id="KW-0227">DNA damage</keyword>
<dbReference type="InterPro" id="IPR037278">
    <property type="entry name" value="ARFGAP/RecO"/>
</dbReference>
<organism evidence="6 7">
    <name type="scientific">Algoriphagus faecimaris</name>
    <dbReference type="NCBI Taxonomy" id="686796"/>
    <lineage>
        <taxon>Bacteria</taxon>
        <taxon>Pseudomonadati</taxon>
        <taxon>Bacteroidota</taxon>
        <taxon>Cytophagia</taxon>
        <taxon>Cytophagales</taxon>
        <taxon>Cyclobacteriaceae</taxon>
        <taxon>Algoriphagus</taxon>
    </lineage>
</organism>
<dbReference type="EMBL" id="FNAC01000011">
    <property type="protein sequence ID" value="SDC99532.1"/>
    <property type="molecule type" value="Genomic_DNA"/>
</dbReference>
<keyword evidence="7" id="KW-1185">Reference proteome</keyword>
<dbReference type="SUPFAM" id="SSF57863">
    <property type="entry name" value="ArfGap/RecO-like zinc finger"/>
    <property type="match status" value="1"/>
</dbReference>
<dbReference type="HAMAP" id="MF_00201">
    <property type="entry name" value="RecO"/>
    <property type="match status" value="1"/>
</dbReference>
<dbReference type="STRING" id="686796.SAMN04488104_101190"/>
<evidence type="ECO:0000313" key="7">
    <source>
        <dbReference type="Proteomes" id="UP000199060"/>
    </source>
</evidence>
<evidence type="ECO:0000256" key="2">
    <source>
        <dbReference type="ARBA" id="ARBA00023172"/>
    </source>
</evidence>
<proteinExistence type="inferred from homology"/>
<evidence type="ECO:0000313" key="6">
    <source>
        <dbReference type="EMBL" id="SDC99532.1"/>
    </source>
</evidence>
<dbReference type="InterPro" id="IPR022572">
    <property type="entry name" value="DNA_rep/recomb_RecO_N"/>
</dbReference>
<dbReference type="Gene3D" id="2.40.50.140">
    <property type="entry name" value="Nucleic acid-binding proteins"/>
    <property type="match status" value="1"/>
</dbReference>
<dbReference type="NCBIfam" id="TIGR00613">
    <property type="entry name" value="reco"/>
    <property type="match status" value="1"/>
</dbReference>
<evidence type="ECO:0000256" key="4">
    <source>
        <dbReference type="HAMAP-Rule" id="MF_00201"/>
    </source>
</evidence>
<feature type="domain" description="DNA replication/recombination mediator RecO N-terminal" evidence="5">
    <location>
        <begin position="1"/>
        <end position="81"/>
    </location>
</feature>
<dbReference type="Proteomes" id="UP000199060">
    <property type="component" value="Unassembled WGS sequence"/>
</dbReference>
<evidence type="ECO:0000256" key="1">
    <source>
        <dbReference type="ARBA" id="ARBA00022763"/>
    </source>
</evidence>
<dbReference type="Pfam" id="PF02565">
    <property type="entry name" value="RecO_C"/>
    <property type="match status" value="1"/>
</dbReference>
<name>A0A1G6R4K8_9BACT</name>
<reference evidence="7" key="1">
    <citation type="submission" date="2016-10" db="EMBL/GenBank/DDBJ databases">
        <authorList>
            <person name="Varghese N."/>
            <person name="Submissions S."/>
        </authorList>
    </citation>
    <scope>NUCLEOTIDE SEQUENCE [LARGE SCALE GENOMIC DNA]</scope>
    <source>
        <strain evidence="7">DSM 23095</strain>
    </source>
</reference>
<dbReference type="OrthoDB" id="9789152at2"/>
<dbReference type="PANTHER" id="PTHR33991">
    <property type="entry name" value="DNA REPAIR PROTEIN RECO"/>
    <property type="match status" value="1"/>
</dbReference>
<evidence type="ECO:0000256" key="3">
    <source>
        <dbReference type="ARBA" id="ARBA00023204"/>
    </source>
</evidence>
<dbReference type="GO" id="GO:0006310">
    <property type="term" value="P:DNA recombination"/>
    <property type="evidence" value="ECO:0007669"/>
    <property type="project" value="UniProtKB-UniRule"/>
</dbReference>
<accession>A0A1G6R4K8</accession>
<evidence type="ECO:0000259" key="5">
    <source>
        <dbReference type="Pfam" id="PF11967"/>
    </source>
</evidence>
<sequence length="229" mass="26676">MLKKTEGIVINCLRYKESSVIVKIFTRELGLKSYIINGVRTQGAKSKIALFQAMTLLDLVVYDKENQGLHRISEYKLATPFQKIPFNFERSGMAMFMAEVIGKSIYENYQNEYLFEFLKESLLLLDRSAESLRHFPQVFLIEQAKFLGFGPEDPQEYIDESKTLAFKGDEFVLAFDYLKHLMNDSYACSFNPGIQIRRKLLDYLLEFYSEQLGTSQSWKCMAILRQLMN</sequence>
<protein>
    <recommendedName>
        <fullName evidence="4">DNA repair protein RecO</fullName>
    </recommendedName>
    <alternativeName>
        <fullName evidence="4">Recombination protein O</fullName>
    </alternativeName>
</protein>
<gene>
    <name evidence="4" type="primary">recO</name>
    <name evidence="6" type="ORF">SAMN04488104_101190</name>
</gene>